<gene>
    <name evidence="3" type="primary">LOC106473579</name>
</gene>
<feature type="region of interest" description="Disordered" evidence="1">
    <location>
        <begin position="672"/>
        <end position="692"/>
    </location>
</feature>
<feature type="compositionally biased region" description="Basic and acidic residues" evidence="1">
    <location>
        <begin position="676"/>
        <end position="692"/>
    </location>
</feature>
<sequence length="785" mass="88359">MASLDEVAVKYFTKRAELMFSKNNVQKMSVGRFQGCLSQASRDVLEYFQLNYAGRFKKFFMDHPDRFLVDSENNILLVRQPADSSVKVKPQVSENADVENLEEGKMTPLSENLATLGFLSAFLKTKVQPVPLSETSLAYSLMNDNMKKLIQTCEGHAISQKIASFLRSFWFFEISKAKKIHLKKDKEIHEYLGKAENFAIKSMCICYILQGYTDIKQIYHILNEKYRFLVSKFLGLEEFSTFLNKHRNIFFLPGGGKIHMVHDPSKKEPVDNEYKFLKTISEKLDKSQINNHNVSRPPPGEFQNTRYADVVECRSGTVEEKRMQSSQINRTFVHVESEDGQRSHDVVSSHVPSISTVEGPDTTQKIGSCCSFEPHATVASKSASDFEPHVTVASKSARDFEPLVTVASKSASENDCKIIYSTDNEDSRKEISANLHNLPEEHIKIWHFVKEVIGHVVYVGREGSIIQCLLNNAEGSISCLIYYPNNSYDSDDRGCKAPTLSMLTVGSLVRCILDDNIGYQFGDKVMMFAKNIIMDNNSGRNGVYHSLGEITKTTDCAKDRKIESLVSDSLTKNDDHDDNSIVQKKRINSSSCTKNSNLNDTTHPSVSSADEKLRATDNFHFVLTSDEAVIQPEPNTDPKSHTQQPVFVSSETNCSRSSAVLGESNLSIWNIDSDSQQERDSQQDSRHEGTKDDIDVTYLSGFQDATKILMQVQLEIGSILAQKRNKGKQPEDVLDDVGKVYSSKTGFYKDCRSVTDHQTQTEIISLNSSCQTISTGPVYIKKCYY</sequence>
<proteinExistence type="predicted"/>
<feature type="region of interest" description="Disordered" evidence="1">
    <location>
        <begin position="570"/>
        <end position="609"/>
    </location>
</feature>
<name>A0ABM1TP83_LIMPO</name>
<dbReference type="Proteomes" id="UP000694941">
    <property type="component" value="Unplaced"/>
</dbReference>
<evidence type="ECO:0000256" key="1">
    <source>
        <dbReference type="SAM" id="MobiDB-lite"/>
    </source>
</evidence>
<feature type="compositionally biased region" description="Polar residues" evidence="1">
    <location>
        <begin position="641"/>
        <end position="654"/>
    </location>
</feature>
<protein>
    <submittedName>
        <fullName evidence="3">Uncharacterized protein LOC106473579</fullName>
    </submittedName>
</protein>
<dbReference type="GeneID" id="106473579"/>
<feature type="region of interest" description="Disordered" evidence="1">
    <location>
        <begin position="630"/>
        <end position="654"/>
    </location>
</feature>
<keyword evidence="2" id="KW-1185">Reference proteome</keyword>
<feature type="compositionally biased region" description="Polar residues" evidence="1">
    <location>
        <begin position="350"/>
        <end position="362"/>
    </location>
</feature>
<evidence type="ECO:0000313" key="2">
    <source>
        <dbReference type="Proteomes" id="UP000694941"/>
    </source>
</evidence>
<feature type="region of interest" description="Disordered" evidence="1">
    <location>
        <begin position="335"/>
        <end position="362"/>
    </location>
</feature>
<reference evidence="3" key="1">
    <citation type="submission" date="2025-08" db="UniProtKB">
        <authorList>
            <consortium name="RefSeq"/>
        </authorList>
    </citation>
    <scope>IDENTIFICATION</scope>
    <source>
        <tissue evidence="3">Muscle</tissue>
    </source>
</reference>
<feature type="compositionally biased region" description="Polar residues" evidence="1">
    <location>
        <begin position="588"/>
        <end position="608"/>
    </location>
</feature>
<accession>A0ABM1TP83</accession>
<feature type="compositionally biased region" description="Basic and acidic residues" evidence="1">
    <location>
        <begin position="335"/>
        <end position="347"/>
    </location>
</feature>
<dbReference type="RefSeq" id="XP_022257689.1">
    <property type="nucleotide sequence ID" value="XM_022401981.1"/>
</dbReference>
<evidence type="ECO:0000313" key="3">
    <source>
        <dbReference type="RefSeq" id="XP_022257689.1"/>
    </source>
</evidence>
<organism evidence="2 3">
    <name type="scientific">Limulus polyphemus</name>
    <name type="common">Atlantic horseshoe crab</name>
    <dbReference type="NCBI Taxonomy" id="6850"/>
    <lineage>
        <taxon>Eukaryota</taxon>
        <taxon>Metazoa</taxon>
        <taxon>Ecdysozoa</taxon>
        <taxon>Arthropoda</taxon>
        <taxon>Chelicerata</taxon>
        <taxon>Merostomata</taxon>
        <taxon>Xiphosura</taxon>
        <taxon>Limulidae</taxon>
        <taxon>Limulus</taxon>
    </lineage>
</organism>